<dbReference type="PANTHER" id="PTHR35535:SF1">
    <property type="entry name" value="HEAT SHOCK PROTEIN HSLJ"/>
    <property type="match status" value="1"/>
</dbReference>
<feature type="domain" description="DUF306" evidence="2">
    <location>
        <begin position="31"/>
        <end position="124"/>
    </location>
</feature>
<dbReference type="InterPro" id="IPR053147">
    <property type="entry name" value="Hsp_HslJ-like"/>
</dbReference>
<gene>
    <name evidence="3" type="ORF">EW093_02905</name>
</gene>
<dbReference type="PROSITE" id="PS51257">
    <property type="entry name" value="PROKAR_LIPOPROTEIN"/>
    <property type="match status" value="1"/>
</dbReference>
<reference evidence="3 4" key="2">
    <citation type="submission" date="2019-09" db="EMBL/GenBank/DDBJ databases">
        <title>Complete Genome Sequence and Methylome Analysis of free living Spirochaetas.</title>
        <authorList>
            <person name="Leshcheva N."/>
            <person name="Mikheeva N."/>
        </authorList>
    </citation>
    <scope>NUCLEOTIDE SEQUENCE [LARGE SCALE GENOMIC DNA]</scope>
    <source>
        <strain evidence="3 4">P</strain>
    </source>
</reference>
<dbReference type="Proteomes" id="UP000323824">
    <property type="component" value="Chromosome"/>
</dbReference>
<accession>A0A5C1Q883</accession>
<sequence>MKKLLLIFLLPIFLFSCVSNRVESREEVSIENQWFLQKIDGVEVEPGVELTFDENRYSGNGGGNTFFGEFSTEGSSISFGLSASTKMYVENDMGELVFPLLESIDTFRIEGDTLSLYSGEKELFTFIIQ</sequence>
<proteinExistence type="predicted"/>
<evidence type="ECO:0000313" key="4">
    <source>
        <dbReference type="Proteomes" id="UP000323824"/>
    </source>
</evidence>
<name>A0A5C1Q883_9SPIO</name>
<protein>
    <submittedName>
        <fullName evidence="3">META domain-containing protein</fullName>
    </submittedName>
</protein>
<reference evidence="3 4" key="1">
    <citation type="submission" date="2019-02" db="EMBL/GenBank/DDBJ databases">
        <authorList>
            <person name="Fomenkov A."/>
            <person name="Dubinina G."/>
            <person name="Grabovich M."/>
            <person name="Vincze T."/>
            <person name="Roberts R.J."/>
        </authorList>
    </citation>
    <scope>NUCLEOTIDE SEQUENCE [LARGE SCALE GENOMIC DNA]</scope>
    <source>
        <strain evidence="3 4">P</strain>
    </source>
</reference>
<feature type="chain" id="PRO_5022861824" evidence="1">
    <location>
        <begin position="22"/>
        <end position="129"/>
    </location>
</feature>
<dbReference type="Gene3D" id="2.40.128.270">
    <property type="match status" value="1"/>
</dbReference>
<evidence type="ECO:0000313" key="3">
    <source>
        <dbReference type="EMBL" id="QEN03691.1"/>
    </source>
</evidence>
<dbReference type="PANTHER" id="PTHR35535">
    <property type="entry name" value="HEAT SHOCK PROTEIN HSLJ"/>
    <property type="match status" value="1"/>
</dbReference>
<dbReference type="InterPro" id="IPR005184">
    <property type="entry name" value="DUF306_Meta_HslJ"/>
</dbReference>
<dbReference type="InterPro" id="IPR038670">
    <property type="entry name" value="HslJ-like_sf"/>
</dbReference>
<dbReference type="RefSeq" id="WP_149566949.1">
    <property type="nucleotide sequence ID" value="NZ_CP035807.1"/>
</dbReference>
<dbReference type="EMBL" id="CP035807">
    <property type="protein sequence ID" value="QEN03691.1"/>
    <property type="molecule type" value="Genomic_DNA"/>
</dbReference>
<feature type="signal peptide" evidence="1">
    <location>
        <begin position="1"/>
        <end position="21"/>
    </location>
</feature>
<dbReference type="AlphaFoldDB" id="A0A5C1Q883"/>
<evidence type="ECO:0000256" key="1">
    <source>
        <dbReference type="SAM" id="SignalP"/>
    </source>
</evidence>
<keyword evidence="4" id="KW-1185">Reference proteome</keyword>
<evidence type="ECO:0000259" key="2">
    <source>
        <dbReference type="Pfam" id="PF03724"/>
    </source>
</evidence>
<dbReference type="Pfam" id="PF03724">
    <property type="entry name" value="META"/>
    <property type="match status" value="1"/>
</dbReference>
<dbReference type="KEGG" id="sper:EW093_02905"/>
<organism evidence="3 4">
    <name type="scientific">Thiospirochaeta perfilievii</name>
    <dbReference type="NCBI Taxonomy" id="252967"/>
    <lineage>
        <taxon>Bacteria</taxon>
        <taxon>Pseudomonadati</taxon>
        <taxon>Spirochaetota</taxon>
        <taxon>Spirochaetia</taxon>
        <taxon>Spirochaetales</taxon>
        <taxon>Spirochaetaceae</taxon>
        <taxon>Thiospirochaeta</taxon>
    </lineage>
</organism>
<keyword evidence="1" id="KW-0732">Signal</keyword>